<evidence type="ECO:0000313" key="2">
    <source>
        <dbReference type="EMBL" id="QSX29904.1"/>
    </source>
</evidence>
<accession>A0A974XT01</accession>
<reference evidence="2 3" key="1">
    <citation type="submission" date="2021-03" db="EMBL/GenBank/DDBJ databases">
        <title>Novel species identification of genus Shewanella.</title>
        <authorList>
            <person name="Liu G."/>
            <person name="Zhang Q."/>
        </authorList>
    </citation>
    <scope>NUCLEOTIDE SEQUENCE [LARGE SCALE GENOMIC DNA]</scope>
    <source>
        <strain evidence="2 3">FJAT-53726</strain>
    </source>
</reference>
<dbReference type="Pfam" id="PF13453">
    <property type="entry name" value="Zn_ribbon_TFIIB"/>
    <property type="match status" value="1"/>
</dbReference>
<feature type="domain" description="Transcription factor zinc-finger" evidence="1">
    <location>
        <begin position="2"/>
        <end position="43"/>
    </location>
</feature>
<dbReference type="AlphaFoldDB" id="A0A974XT01"/>
<keyword evidence="3" id="KW-1185">Reference proteome</keyword>
<proteinExistence type="predicted"/>
<dbReference type="Proteomes" id="UP000663281">
    <property type="component" value="Chromosome"/>
</dbReference>
<dbReference type="RefSeq" id="WP_207321250.1">
    <property type="nucleotide sequence ID" value="NZ_CP071501.1"/>
</dbReference>
<dbReference type="EMBL" id="CP071504">
    <property type="protein sequence ID" value="QSX29904.1"/>
    <property type="molecule type" value="Genomic_DNA"/>
</dbReference>
<evidence type="ECO:0000259" key="1">
    <source>
        <dbReference type="Pfam" id="PF13453"/>
    </source>
</evidence>
<dbReference type="InterPro" id="IPR027392">
    <property type="entry name" value="TF_Znf"/>
</dbReference>
<gene>
    <name evidence="2" type="ORF">JYB88_17265</name>
</gene>
<evidence type="ECO:0000313" key="3">
    <source>
        <dbReference type="Proteomes" id="UP000663281"/>
    </source>
</evidence>
<organism evidence="2 3">
    <name type="scientific">Shewanella cyperi</name>
    <dbReference type="NCBI Taxonomy" id="2814292"/>
    <lineage>
        <taxon>Bacteria</taxon>
        <taxon>Pseudomonadati</taxon>
        <taxon>Pseudomonadota</taxon>
        <taxon>Gammaproteobacteria</taxon>
        <taxon>Alteromonadales</taxon>
        <taxon>Shewanellaceae</taxon>
        <taxon>Shewanella</taxon>
    </lineage>
</organism>
<sequence length="183" mass="21415">MKCTSCKKGTLVPTRLDGLFPAHSCNHCEGHWVLIEDFVAWKQQQGASELEEGRAVVVEELEESRQALLCPISGTLMRKLRFSLYSNHHLDYSSAVGGVWLDRGEWQWLKRENLAHCLNQLVTEEWQHKLRQAQSRQHQAELYRQKFGAETYEELVRIRTWLDEQPHRAALRAYLLADDPYRN</sequence>
<dbReference type="KEGG" id="scyp:JYB88_17265"/>
<name>A0A974XT01_9GAMM</name>
<protein>
    <submittedName>
        <fullName evidence="2">Zf-TFIIB domain-containing protein</fullName>
    </submittedName>
</protein>